<dbReference type="RefSeq" id="WP_153350065.1">
    <property type="nucleotide sequence ID" value="NZ_WISR01000236.1"/>
</dbReference>
<evidence type="ECO:0000313" key="2">
    <source>
        <dbReference type="Proteomes" id="UP000429484"/>
    </source>
</evidence>
<dbReference type="AlphaFoldDB" id="A0AAW9TZC1"/>
<organism evidence="1 2">
    <name type="scientific">Rhizobium meliloti</name>
    <name type="common">Ensifer meliloti</name>
    <name type="synonym">Sinorhizobium meliloti</name>
    <dbReference type="NCBI Taxonomy" id="382"/>
    <lineage>
        <taxon>Bacteria</taxon>
        <taxon>Pseudomonadati</taxon>
        <taxon>Pseudomonadota</taxon>
        <taxon>Alphaproteobacteria</taxon>
        <taxon>Hyphomicrobiales</taxon>
        <taxon>Rhizobiaceae</taxon>
        <taxon>Sinorhizobium/Ensifer group</taxon>
        <taxon>Sinorhizobium</taxon>
    </lineage>
</organism>
<protein>
    <submittedName>
        <fullName evidence="1">Uncharacterized protein</fullName>
    </submittedName>
</protein>
<name>A0AAW9TZC1_RHIML</name>
<dbReference type="Proteomes" id="UP000429484">
    <property type="component" value="Unassembled WGS sequence"/>
</dbReference>
<dbReference type="EMBL" id="WISR01000236">
    <property type="protein sequence ID" value="MQW36717.1"/>
    <property type="molecule type" value="Genomic_DNA"/>
</dbReference>
<comment type="caution">
    <text evidence="1">The sequence shown here is derived from an EMBL/GenBank/DDBJ whole genome shotgun (WGS) entry which is preliminary data.</text>
</comment>
<proteinExistence type="predicted"/>
<evidence type="ECO:0000313" key="1">
    <source>
        <dbReference type="EMBL" id="MQW36717.1"/>
    </source>
</evidence>
<sequence length="110" mass="12402">MALFDLRKLDLERENLTAGNVRWQQLFRVLGRQKQATQIAAAVSTMRWNWAAIAEIKVQRRADAVVIKMLDRGLASGNAAVVLKPFFRREFIDTNGAGLGFSSPTDRVRD</sequence>
<reference evidence="1 2" key="1">
    <citation type="journal article" date="2013" name="Genome Biol.">
        <title>Comparative genomics of the core and accessory genomes of 48 Sinorhizobium strains comprising five genospecies.</title>
        <authorList>
            <person name="Sugawara M."/>
            <person name="Epstein B."/>
            <person name="Badgley B.D."/>
            <person name="Unno T."/>
            <person name="Xu L."/>
            <person name="Reese J."/>
            <person name="Gyaneshwar P."/>
            <person name="Denny R."/>
            <person name="Mudge J."/>
            <person name="Bharti A.K."/>
            <person name="Farmer A.D."/>
            <person name="May G.D."/>
            <person name="Woodward J.E."/>
            <person name="Medigue C."/>
            <person name="Vallenet D."/>
            <person name="Lajus A."/>
            <person name="Rouy Z."/>
            <person name="Martinez-Vaz B."/>
            <person name="Tiffin P."/>
            <person name="Young N.D."/>
            <person name="Sadowsky M.J."/>
        </authorList>
    </citation>
    <scope>NUCLEOTIDE SEQUENCE [LARGE SCALE GENOMIC DNA]</scope>
    <source>
        <strain evidence="1 2">N6B1</strain>
    </source>
</reference>
<accession>A0AAW9TZC1</accession>
<gene>
    <name evidence="1" type="ORF">GHK53_29060</name>
</gene>